<name>A0ABW3CIT0_9ACTN</name>
<evidence type="ECO:0000313" key="3">
    <source>
        <dbReference type="Proteomes" id="UP001597083"/>
    </source>
</evidence>
<dbReference type="Proteomes" id="UP001597083">
    <property type="component" value="Unassembled WGS sequence"/>
</dbReference>
<reference evidence="3" key="1">
    <citation type="journal article" date="2019" name="Int. J. Syst. Evol. Microbiol.">
        <title>The Global Catalogue of Microorganisms (GCM) 10K type strain sequencing project: providing services to taxonomists for standard genome sequencing and annotation.</title>
        <authorList>
            <consortium name="The Broad Institute Genomics Platform"/>
            <consortium name="The Broad Institute Genome Sequencing Center for Infectious Disease"/>
            <person name="Wu L."/>
            <person name="Ma J."/>
        </authorList>
    </citation>
    <scope>NUCLEOTIDE SEQUENCE [LARGE SCALE GENOMIC DNA]</scope>
    <source>
        <strain evidence="3">JCM 31696</strain>
    </source>
</reference>
<gene>
    <name evidence="2" type="ORF">ACFQ07_16720</name>
</gene>
<evidence type="ECO:0008006" key="4">
    <source>
        <dbReference type="Google" id="ProtNLM"/>
    </source>
</evidence>
<sequence>MGEDDKTTKPRQFRVPDGAWAAYDAVCKRLGRTRAEDLNAHIRRTVKRHGTPEEIAMLAEAEAEVEARRTRKYSGLRSQRRGDGEAAT</sequence>
<proteinExistence type="predicted"/>
<evidence type="ECO:0000313" key="2">
    <source>
        <dbReference type="EMBL" id="MFD0853884.1"/>
    </source>
</evidence>
<comment type="caution">
    <text evidence="2">The sequence shown here is derived from an EMBL/GenBank/DDBJ whole genome shotgun (WGS) entry which is preliminary data.</text>
</comment>
<evidence type="ECO:0000256" key="1">
    <source>
        <dbReference type="SAM" id="MobiDB-lite"/>
    </source>
</evidence>
<protein>
    <recommendedName>
        <fullName evidence="4">CopG family transcriptional regulator</fullName>
    </recommendedName>
</protein>
<keyword evidence="3" id="KW-1185">Reference proteome</keyword>
<accession>A0ABW3CIT0</accession>
<feature type="region of interest" description="Disordered" evidence="1">
    <location>
        <begin position="66"/>
        <end position="88"/>
    </location>
</feature>
<organism evidence="2 3">
    <name type="scientific">Actinomadura adrarensis</name>
    <dbReference type="NCBI Taxonomy" id="1819600"/>
    <lineage>
        <taxon>Bacteria</taxon>
        <taxon>Bacillati</taxon>
        <taxon>Actinomycetota</taxon>
        <taxon>Actinomycetes</taxon>
        <taxon>Streptosporangiales</taxon>
        <taxon>Thermomonosporaceae</taxon>
        <taxon>Actinomadura</taxon>
    </lineage>
</organism>
<dbReference type="EMBL" id="JBHTIR010002518">
    <property type="protein sequence ID" value="MFD0853884.1"/>
    <property type="molecule type" value="Genomic_DNA"/>
</dbReference>